<proteinExistence type="predicted"/>
<keyword evidence="2" id="KW-1185">Reference proteome</keyword>
<dbReference type="Proteomes" id="UP001055117">
    <property type="component" value="Unassembled WGS sequence"/>
</dbReference>
<sequence>MTRAKPAAAAGEVVKRVRARARTEGLEAAYDTALAVCRDEKARAAERLDGANLICRIGGVFEGAADDEAEAPLSSMSRAELARRAEQARALLAALDAPVADDEAPGDGVFD</sequence>
<comment type="caution">
    <text evidence="1">The sequence shown here is derived from an EMBL/GenBank/DDBJ whole genome shotgun (WGS) entry which is preliminary data.</text>
</comment>
<reference evidence="1 2" key="1">
    <citation type="journal article" date="2021" name="Front. Microbiol.">
        <title>Comprehensive Comparative Genomics and Phenotyping of Methylobacterium Species.</title>
        <authorList>
            <person name="Alessa O."/>
            <person name="Ogura Y."/>
            <person name="Fujitani Y."/>
            <person name="Takami H."/>
            <person name="Hayashi T."/>
            <person name="Sahin N."/>
            <person name="Tani A."/>
        </authorList>
    </citation>
    <scope>NUCLEOTIDE SEQUENCE [LARGE SCALE GENOMIC DNA]</scope>
    <source>
        <strain evidence="1 2">DSM 23679</strain>
    </source>
</reference>
<evidence type="ECO:0008006" key="3">
    <source>
        <dbReference type="Google" id="ProtNLM"/>
    </source>
</evidence>
<evidence type="ECO:0000313" key="1">
    <source>
        <dbReference type="EMBL" id="GJD46806.1"/>
    </source>
</evidence>
<accession>A0ABQ4QQ12</accession>
<dbReference type="RefSeq" id="WP_238273099.1">
    <property type="nucleotide sequence ID" value="NZ_BPQG01000095.1"/>
</dbReference>
<protein>
    <recommendedName>
        <fullName evidence="3">Terminase small subunit</fullName>
    </recommendedName>
</protein>
<name>A0ABQ4QQ12_9HYPH</name>
<dbReference type="EMBL" id="BPQG01000095">
    <property type="protein sequence ID" value="GJD46806.1"/>
    <property type="molecule type" value="Genomic_DNA"/>
</dbReference>
<gene>
    <name evidence="1" type="ORF">AFCDBAGC_4690</name>
</gene>
<organism evidence="1 2">
    <name type="scientific">Methylobacterium cerastii</name>
    <dbReference type="NCBI Taxonomy" id="932741"/>
    <lineage>
        <taxon>Bacteria</taxon>
        <taxon>Pseudomonadati</taxon>
        <taxon>Pseudomonadota</taxon>
        <taxon>Alphaproteobacteria</taxon>
        <taxon>Hyphomicrobiales</taxon>
        <taxon>Methylobacteriaceae</taxon>
        <taxon>Methylobacterium</taxon>
    </lineage>
</organism>
<evidence type="ECO:0000313" key="2">
    <source>
        <dbReference type="Proteomes" id="UP001055117"/>
    </source>
</evidence>